<dbReference type="EMBL" id="MU006227">
    <property type="protein sequence ID" value="KAF2825838.1"/>
    <property type="molecule type" value="Genomic_DNA"/>
</dbReference>
<sequence>MPKSKRVRTPNCTHINMDRVYSRDQQCYVCGREPSIGFLYECRQDCDSPTLRALLEQEDEDPMEIVKSEVRLQLEWAGVSESIIRAAEQGHYTPAQLELLKAQKQDLRQIISDTLQATSINNAMSKLVAMEQAPSNNDGTAASKPKDTVTCAFRACHSCRPYYRDRVYISFQSVFDADFPPLTLQDVEILPIKSAHIMKSVGNSVPSLPDSPTADGTPLSIPTTNSLSASTDAPPTASTSTTSSSDRTFKTTQTDLDDISAQHSPRRRFYKMGHRSLGDVRKDLDRQSNRLSGLKTAVQNIFRSGRESSSEGSSITLPLPRTGTVRNSNDSHDIGDFDLPTLRKVRKEKERSDVKHGTLVAGFEDVHAVPTNQHTATPLTPIVCSPGSQSDSPEASNSGSSDFSISTSASAGSEIEVEGGVALTEEAVETHTPDILEVNVPAEKNAVVFQGMEMTYEEDDDEADIGLQSIMAQV</sequence>
<keyword evidence="3" id="KW-1185">Reference proteome</keyword>
<protein>
    <submittedName>
        <fullName evidence="2">Uncharacterized protein</fullName>
    </submittedName>
</protein>
<feature type="region of interest" description="Disordered" evidence="1">
    <location>
        <begin position="377"/>
        <end position="411"/>
    </location>
</feature>
<feature type="compositionally biased region" description="Low complexity" evidence="1">
    <location>
        <begin position="395"/>
        <end position="411"/>
    </location>
</feature>
<dbReference type="Proteomes" id="UP000799424">
    <property type="component" value="Unassembled WGS sequence"/>
</dbReference>
<gene>
    <name evidence="2" type="ORF">CC86DRAFT_351883</name>
</gene>
<organism evidence="2 3">
    <name type="scientific">Ophiobolus disseminans</name>
    <dbReference type="NCBI Taxonomy" id="1469910"/>
    <lineage>
        <taxon>Eukaryota</taxon>
        <taxon>Fungi</taxon>
        <taxon>Dikarya</taxon>
        <taxon>Ascomycota</taxon>
        <taxon>Pezizomycotina</taxon>
        <taxon>Dothideomycetes</taxon>
        <taxon>Pleosporomycetidae</taxon>
        <taxon>Pleosporales</taxon>
        <taxon>Pleosporineae</taxon>
        <taxon>Phaeosphaeriaceae</taxon>
        <taxon>Ophiobolus</taxon>
    </lineage>
</organism>
<feature type="region of interest" description="Disordered" evidence="1">
    <location>
        <begin position="304"/>
        <end position="332"/>
    </location>
</feature>
<dbReference type="AlphaFoldDB" id="A0A6A6ZYT0"/>
<proteinExistence type="predicted"/>
<reference evidence="2" key="1">
    <citation type="journal article" date="2020" name="Stud. Mycol.">
        <title>101 Dothideomycetes genomes: a test case for predicting lifestyles and emergence of pathogens.</title>
        <authorList>
            <person name="Haridas S."/>
            <person name="Albert R."/>
            <person name="Binder M."/>
            <person name="Bloem J."/>
            <person name="Labutti K."/>
            <person name="Salamov A."/>
            <person name="Andreopoulos B."/>
            <person name="Baker S."/>
            <person name="Barry K."/>
            <person name="Bills G."/>
            <person name="Bluhm B."/>
            <person name="Cannon C."/>
            <person name="Castanera R."/>
            <person name="Culley D."/>
            <person name="Daum C."/>
            <person name="Ezra D."/>
            <person name="Gonzalez J."/>
            <person name="Henrissat B."/>
            <person name="Kuo A."/>
            <person name="Liang C."/>
            <person name="Lipzen A."/>
            <person name="Lutzoni F."/>
            <person name="Magnuson J."/>
            <person name="Mondo S."/>
            <person name="Nolan M."/>
            <person name="Ohm R."/>
            <person name="Pangilinan J."/>
            <person name="Park H.-J."/>
            <person name="Ramirez L."/>
            <person name="Alfaro M."/>
            <person name="Sun H."/>
            <person name="Tritt A."/>
            <person name="Yoshinaga Y."/>
            <person name="Zwiers L.-H."/>
            <person name="Turgeon B."/>
            <person name="Goodwin S."/>
            <person name="Spatafora J."/>
            <person name="Crous P."/>
            <person name="Grigoriev I."/>
        </authorList>
    </citation>
    <scope>NUCLEOTIDE SEQUENCE</scope>
    <source>
        <strain evidence="2">CBS 113818</strain>
    </source>
</reference>
<evidence type="ECO:0000313" key="3">
    <source>
        <dbReference type="Proteomes" id="UP000799424"/>
    </source>
</evidence>
<accession>A0A6A6ZYT0</accession>
<evidence type="ECO:0000256" key="1">
    <source>
        <dbReference type="SAM" id="MobiDB-lite"/>
    </source>
</evidence>
<evidence type="ECO:0000313" key="2">
    <source>
        <dbReference type="EMBL" id="KAF2825838.1"/>
    </source>
</evidence>
<dbReference type="OrthoDB" id="4776522at2759"/>
<name>A0A6A6ZYT0_9PLEO</name>
<feature type="compositionally biased region" description="Low complexity" evidence="1">
    <location>
        <begin position="226"/>
        <end position="252"/>
    </location>
</feature>
<feature type="region of interest" description="Disordered" evidence="1">
    <location>
        <begin position="206"/>
        <end position="256"/>
    </location>
</feature>